<name>A0A164WWX9_9CRUS</name>
<evidence type="ECO:0000313" key="2">
    <source>
        <dbReference type="Proteomes" id="UP000076858"/>
    </source>
</evidence>
<accession>A0A164WWX9</accession>
<protein>
    <submittedName>
        <fullName evidence="1">Uncharacterized protein</fullName>
    </submittedName>
</protein>
<evidence type="ECO:0000313" key="1">
    <source>
        <dbReference type="EMBL" id="KZS13658.1"/>
    </source>
</evidence>
<proteinExistence type="predicted"/>
<gene>
    <name evidence="1" type="ORF">APZ42_021022</name>
</gene>
<dbReference type="AlphaFoldDB" id="A0A164WWX9"/>
<keyword evidence="2" id="KW-1185">Reference proteome</keyword>
<dbReference type="EMBL" id="LRGB01001036">
    <property type="protein sequence ID" value="KZS13658.1"/>
    <property type="molecule type" value="Genomic_DNA"/>
</dbReference>
<comment type="caution">
    <text evidence="1">The sequence shown here is derived from an EMBL/GenBank/DDBJ whole genome shotgun (WGS) entry which is preliminary data.</text>
</comment>
<organism evidence="1 2">
    <name type="scientific">Daphnia magna</name>
    <dbReference type="NCBI Taxonomy" id="35525"/>
    <lineage>
        <taxon>Eukaryota</taxon>
        <taxon>Metazoa</taxon>
        <taxon>Ecdysozoa</taxon>
        <taxon>Arthropoda</taxon>
        <taxon>Crustacea</taxon>
        <taxon>Branchiopoda</taxon>
        <taxon>Diplostraca</taxon>
        <taxon>Cladocera</taxon>
        <taxon>Anomopoda</taxon>
        <taxon>Daphniidae</taxon>
        <taxon>Daphnia</taxon>
    </lineage>
</organism>
<dbReference type="Proteomes" id="UP000076858">
    <property type="component" value="Unassembled WGS sequence"/>
</dbReference>
<sequence length="95" mass="10805">MFQNVGSETKLCCGFMRNQDPFLKWKETLLDRYMSTKHMKFSYVICIKEIALVKFSEPFPCKNSSLGSCSYIIVVLWLPMAAMPCLTASSCICSL</sequence>
<reference evidence="1 2" key="1">
    <citation type="submission" date="2016-03" db="EMBL/GenBank/DDBJ databases">
        <title>EvidentialGene: Evidence-directed Construction of Genes on Genomes.</title>
        <authorList>
            <person name="Gilbert D.G."/>
            <person name="Choi J.-H."/>
            <person name="Mockaitis K."/>
            <person name="Colbourne J."/>
            <person name="Pfrender M."/>
        </authorList>
    </citation>
    <scope>NUCLEOTIDE SEQUENCE [LARGE SCALE GENOMIC DNA]</scope>
    <source>
        <strain evidence="1 2">Xinb3</strain>
        <tissue evidence="1">Complete organism</tissue>
    </source>
</reference>